<organism evidence="2 3">
    <name type="scientific">Myodes glareolus</name>
    <name type="common">Bank vole</name>
    <name type="synonym">Clethrionomys glareolus</name>
    <dbReference type="NCBI Taxonomy" id="447135"/>
    <lineage>
        <taxon>Eukaryota</taxon>
        <taxon>Metazoa</taxon>
        <taxon>Chordata</taxon>
        <taxon>Craniata</taxon>
        <taxon>Vertebrata</taxon>
        <taxon>Euteleostomi</taxon>
        <taxon>Mammalia</taxon>
        <taxon>Eutheria</taxon>
        <taxon>Euarchontoglires</taxon>
        <taxon>Glires</taxon>
        <taxon>Rodentia</taxon>
        <taxon>Myomorpha</taxon>
        <taxon>Muroidea</taxon>
        <taxon>Cricetidae</taxon>
        <taxon>Arvicolinae</taxon>
        <taxon>Myodes</taxon>
    </lineage>
</organism>
<dbReference type="SUPFAM" id="SSF54211">
    <property type="entry name" value="Ribosomal protein S5 domain 2-like"/>
    <property type="match status" value="1"/>
</dbReference>
<evidence type="ECO:0000313" key="3">
    <source>
        <dbReference type="Proteomes" id="UP001488838"/>
    </source>
</evidence>
<dbReference type="InterPro" id="IPR020568">
    <property type="entry name" value="Ribosomal_Su5_D2-typ_SF"/>
</dbReference>
<dbReference type="EMBL" id="JBBHLL010000082">
    <property type="protein sequence ID" value="KAK7819255.1"/>
    <property type="molecule type" value="Genomic_DNA"/>
</dbReference>
<sequence length="318" mass="34371">MENYSSPSSYRKLEQLSDLTREVSVLRTAADRETYNHEQASDLSLDEGFILNLHKTPDILTVRGTGIVSAPMPKKLLIMTGPGDRYTSAAGGTSAVKVTFDAIFKTCSYLTLGLWKETVFTTSQEFTGHLRKIRVSVQSAQVPLQLWLPHKVHEALAGMNLDVTLGAARTSKAVPFALLQLLKPAGRSPHGGVQCTISTALHRVGVQCTISTAAHRVGVQCTVSTAAHRVGVQCTISTALHRVDIQCTVSTALHRAFEDIDTSTCPDAIYSIGWWQPPTSETCHNQTLKGCGIIEQGAASTSRRTHPPLPGDQIDVVS</sequence>
<accession>A0AAW0IXX6</accession>
<reference evidence="2 3" key="1">
    <citation type="journal article" date="2023" name="bioRxiv">
        <title>Conserved and derived expression patterns and positive selection on dental genes reveal complex evolutionary context of ever-growing rodent molars.</title>
        <authorList>
            <person name="Calamari Z.T."/>
            <person name="Song A."/>
            <person name="Cohen E."/>
            <person name="Akter M."/>
            <person name="Roy R.D."/>
            <person name="Hallikas O."/>
            <person name="Christensen M.M."/>
            <person name="Li P."/>
            <person name="Marangoni P."/>
            <person name="Jernvall J."/>
            <person name="Klein O.D."/>
        </authorList>
    </citation>
    <scope>NUCLEOTIDE SEQUENCE [LARGE SCALE GENOMIC DNA]</scope>
    <source>
        <strain evidence="2">V071</strain>
    </source>
</reference>
<keyword evidence="3" id="KW-1185">Reference proteome</keyword>
<dbReference type="InterPro" id="IPR014721">
    <property type="entry name" value="Ribsml_uS5_D2-typ_fold_subgr"/>
</dbReference>
<comment type="caution">
    <text evidence="2">The sequence shown here is derived from an EMBL/GenBank/DDBJ whole genome shotgun (WGS) entry which is preliminary data.</text>
</comment>
<name>A0AAW0IXX6_MYOGA</name>
<feature type="region of interest" description="Disordered" evidence="1">
    <location>
        <begin position="299"/>
        <end position="318"/>
    </location>
</feature>
<proteinExistence type="predicted"/>
<dbReference type="Gene3D" id="3.30.230.10">
    <property type="match status" value="1"/>
</dbReference>
<evidence type="ECO:0000313" key="2">
    <source>
        <dbReference type="EMBL" id="KAK7819255.1"/>
    </source>
</evidence>
<evidence type="ECO:0000256" key="1">
    <source>
        <dbReference type="SAM" id="MobiDB-lite"/>
    </source>
</evidence>
<gene>
    <name evidence="2" type="ORF">U0070_008383</name>
</gene>
<dbReference type="AlphaFoldDB" id="A0AAW0IXX6"/>
<protein>
    <submittedName>
        <fullName evidence="2">Uncharacterized protein</fullName>
    </submittedName>
</protein>
<dbReference type="Proteomes" id="UP001488838">
    <property type="component" value="Unassembled WGS sequence"/>
</dbReference>